<dbReference type="InterPro" id="IPR044822">
    <property type="entry name" value="Myb_DNA-bind_4"/>
</dbReference>
<dbReference type="PANTHER" id="PTHR33492:SF4">
    <property type="entry name" value="OS02G0174300 PROTEIN"/>
    <property type="match status" value="1"/>
</dbReference>
<evidence type="ECO:0000313" key="5">
    <source>
        <dbReference type="Proteomes" id="UP001346149"/>
    </source>
</evidence>
<dbReference type="Gene3D" id="1.10.10.60">
    <property type="entry name" value="Homeodomain-like"/>
    <property type="match status" value="1"/>
</dbReference>
<evidence type="ECO:0000313" key="4">
    <source>
        <dbReference type="EMBL" id="KAK4802199.1"/>
    </source>
</evidence>
<organism evidence="3 5">
    <name type="scientific">Trapa natans</name>
    <name type="common">Water chestnut</name>
    <dbReference type="NCBI Taxonomy" id="22666"/>
    <lineage>
        <taxon>Eukaryota</taxon>
        <taxon>Viridiplantae</taxon>
        <taxon>Streptophyta</taxon>
        <taxon>Embryophyta</taxon>
        <taxon>Tracheophyta</taxon>
        <taxon>Spermatophyta</taxon>
        <taxon>Magnoliopsida</taxon>
        <taxon>eudicotyledons</taxon>
        <taxon>Gunneridae</taxon>
        <taxon>Pentapetalae</taxon>
        <taxon>rosids</taxon>
        <taxon>malvids</taxon>
        <taxon>Myrtales</taxon>
        <taxon>Lythraceae</taxon>
        <taxon>Trapa</taxon>
    </lineage>
</organism>
<evidence type="ECO:0000259" key="2">
    <source>
        <dbReference type="PROSITE" id="PS50090"/>
    </source>
</evidence>
<dbReference type="AlphaFoldDB" id="A0AAN7RFM8"/>
<reference evidence="3" key="2">
    <citation type="submission" date="2023-11" db="EMBL/GenBank/DDBJ databases">
        <authorList>
            <person name="Zhang X."/>
        </authorList>
    </citation>
    <scope>NUCLEOTIDE SEQUENCE</scope>
    <source>
        <strain evidence="3">F231</strain>
        <tissue evidence="3">Mature leaves and different stages of flower and fruit</tissue>
    </source>
</reference>
<feature type="compositionally biased region" description="Basic and acidic residues" evidence="1">
    <location>
        <begin position="161"/>
        <end position="172"/>
    </location>
</feature>
<dbReference type="EMBL" id="JAXQNO010000002">
    <property type="protein sequence ID" value="KAK4802199.1"/>
    <property type="molecule type" value="Genomic_DNA"/>
</dbReference>
<dbReference type="PANTHER" id="PTHR33492">
    <property type="entry name" value="OSJNBA0043A12.37 PROTEIN-RELATED"/>
    <property type="match status" value="1"/>
</dbReference>
<comment type="caution">
    <text evidence="3">The sequence shown here is derived from an EMBL/GenBank/DDBJ whole genome shotgun (WGS) entry which is preliminary data.</text>
</comment>
<evidence type="ECO:0000256" key="1">
    <source>
        <dbReference type="SAM" id="MobiDB-lite"/>
    </source>
</evidence>
<dbReference type="Proteomes" id="UP001346149">
    <property type="component" value="Unassembled WGS sequence"/>
</dbReference>
<feature type="region of interest" description="Disordered" evidence="1">
    <location>
        <begin position="129"/>
        <end position="186"/>
    </location>
</feature>
<name>A0AAN7RFM8_TRANT</name>
<gene>
    <name evidence="3" type="ORF">SAY86_000375</name>
    <name evidence="4" type="ORF">SAY86_000402</name>
</gene>
<proteinExistence type="predicted"/>
<dbReference type="EMBL" id="JAXQNO010000002">
    <property type="protein sequence ID" value="KAK4802172.1"/>
    <property type="molecule type" value="Genomic_DNA"/>
</dbReference>
<sequence>MEEGVGLGSRRTRSQGATEWSDAQSLILVNEIAAVDGDCLDTISSYQKWKIIAQNCTLLDVARTSSQCRRKWESLLAEYNKIKGYNGQWSHGRYWSLEPNQRKGLDLPVTFDLELFKAIKNLLRIKEAGSESDTENNPEDKTDAVETEAAAKSVSKRKNRLSKDEVPVKRSSEVVSQKGKPTNAGIKYLEEESKPSKSYSFSRETEDAIKAAVALQENAEKIISMVKRTGNCENDSDADGVSVRTGDEVIICLGSIISMLSQPCFDATRVQRG</sequence>
<accession>A0AAN7RFM8</accession>
<protein>
    <recommendedName>
        <fullName evidence="2">Myb-like domain-containing protein</fullName>
    </recommendedName>
</protein>
<reference evidence="3 5" key="1">
    <citation type="journal article" date="2023" name="Hortic Res">
        <title>Pangenome of water caltrop reveals structural variations and asymmetric subgenome divergence after allopolyploidization.</title>
        <authorList>
            <person name="Zhang X."/>
            <person name="Chen Y."/>
            <person name="Wang L."/>
            <person name="Yuan Y."/>
            <person name="Fang M."/>
            <person name="Shi L."/>
            <person name="Lu R."/>
            <person name="Comes H.P."/>
            <person name="Ma Y."/>
            <person name="Chen Y."/>
            <person name="Huang G."/>
            <person name="Zhou Y."/>
            <person name="Zheng Z."/>
            <person name="Qiu Y."/>
        </authorList>
    </citation>
    <scope>NUCLEOTIDE SEQUENCE [LARGE SCALE GENOMIC DNA]</scope>
    <source>
        <strain evidence="3">F231</strain>
    </source>
</reference>
<dbReference type="Pfam" id="PF13837">
    <property type="entry name" value="Myb_DNA-bind_4"/>
    <property type="match status" value="1"/>
</dbReference>
<dbReference type="InterPro" id="IPR001005">
    <property type="entry name" value="SANT/Myb"/>
</dbReference>
<feature type="domain" description="Myb-like" evidence="2">
    <location>
        <begin position="20"/>
        <end position="76"/>
    </location>
</feature>
<dbReference type="PROSITE" id="PS50090">
    <property type="entry name" value="MYB_LIKE"/>
    <property type="match status" value="1"/>
</dbReference>
<keyword evidence="5" id="KW-1185">Reference proteome</keyword>
<evidence type="ECO:0000313" key="3">
    <source>
        <dbReference type="EMBL" id="KAK4802172.1"/>
    </source>
</evidence>